<evidence type="ECO:0000256" key="1">
    <source>
        <dbReference type="SAM" id="MobiDB-lite"/>
    </source>
</evidence>
<keyword evidence="3" id="KW-1185">Reference proteome</keyword>
<gene>
    <name evidence="2" type="ORF">IFR04_002646</name>
</gene>
<protein>
    <submittedName>
        <fullName evidence="2">Uncharacterized protein</fullName>
    </submittedName>
</protein>
<proteinExistence type="predicted"/>
<comment type="caution">
    <text evidence="2">The sequence shown here is derived from an EMBL/GenBank/DDBJ whole genome shotgun (WGS) entry which is preliminary data.</text>
</comment>
<feature type="region of interest" description="Disordered" evidence="1">
    <location>
        <begin position="1"/>
        <end position="22"/>
    </location>
</feature>
<organism evidence="2 3">
    <name type="scientific">Cadophora malorum</name>
    <dbReference type="NCBI Taxonomy" id="108018"/>
    <lineage>
        <taxon>Eukaryota</taxon>
        <taxon>Fungi</taxon>
        <taxon>Dikarya</taxon>
        <taxon>Ascomycota</taxon>
        <taxon>Pezizomycotina</taxon>
        <taxon>Leotiomycetes</taxon>
        <taxon>Helotiales</taxon>
        <taxon>Ploettnerulaceae</taxon>
        <taxon>Cadophora</taxon>
    </lineage>
</organism>
<sequence length="220" mass="25372">MPMKVTTRRATDLPQGGSSTPNPAELLEIDIRRLLSLFHISGVRKDLIARYIAGAIDPDVPIMSYRQAREEIDGKFEAMIRDRSEGAFEIRITKDDISSIGRQITAWSISRNDWNRWRGTPNYRILIQEYGRSGMTPLEAEVRVILFYLEFNEQASTRETIGSKHERVQSSSRLSLSHFYQLLCKWFRVCSSKDTQAQSHLDATVIDEAHRHDRAMMPEE</sequence>
<accession>A0A8H7WGB6</accession>
<name>A0A8H7WGB6_9HELO</name>
<dbReference type="AlphaFoldDB" id="A0A8H7WGB6"/>
<evidence type="ECO:0000313" key="2">
    <source>
        <dbReference type="EMBL" id="KAG4424242.1"/>
    </source>
</evidence>
<dbReference type="Proteomes" id="UP000664132">
    <property type="component" value="Unassembled WGS sequence"/>
</dbReference>
<reference evidence="2" key="1">
    <citation type="submission" date="2021-02" db="EMBL/GenBank/DDBJ databases">
        <title>Genome sequence Cadophora malorum strain M34.</title>
        <authorList>
            <person name="Stefanovic E."/>
            <person name="Vu D."/>
            <person name="Scully C."/>
            <person name="Dijksterhuis J."/>
            <person name="Roader J."/>
            <person name="Houbraken J."/>
        </authorList>
    </citation>
    <scope>NUCLEOTIDE SEQUENCE</scope>
    <source>
        <strain evidence="2">M34</strain>
    </source>
</reference>
<evidence type="ECO:0000313" key="3">
    <source>
        <dbReference type="Proteomes" id="UP000664132"/>
    </source>
</evidence>
<dbReference type="OrthoDB" id="10508089at2759"/>
<dbReference type="EMBL" id="JAFJYH010000023">
    <property type="protein sequence ID" value="KAG4424242.1"/>
    <property type="molecule type" value="Genomic_DNA"/>
</dbReference>